<reference evidence="2 3" key="1">
    <citation type="journal article" date="2012" name="Science">
        <title>The Paleozoic origin of enzymatic lignin decomposition reconstructed from 31 fungal genomes.</title>
        <authorList>
            <person name="Floudas D."/>
            <person name="Binder M."/>
            <person name="Riley R."/>
            <person name="Barry K."/>
            <person name="Blanchette R.A."/>
            <person name="Henrissat B."/>
            <person name="Martinez A.T."/>
            <person name="Otillar R."/>
            <person name="Spatafora J.W."/>
            <person name="Yadav J.S."/>
            <person name="Aerts A."/>
            <person name="Benoit I."/>
            <person name="Boyd A."/>
            <person name="Carlson A."/>
            <person name="Copeland A."/>
            <person name="Coutinho P.M."/>
            <person name="de Vries R.P."/>
            <person name="Ferreira P."/>
            <person name="Findley K."/>
            <person name="Foster B."/>
            <person name="Gaskell J."/>
            <person name="Glotzer D."/>
            <person name="Gorecki P."/>
            <person name="Heitman J."/>
            <person name="Hesse C."/>
            <person name="Hori C."/>
            <person name="Igarashi K."/>
            <person name="Jurgens J.A."/>
            <person name="Kallen N."/>
            <person name="Kersten P."/>
            <person name="Kohler A."/>
            <person name="Kuees U."/>
            <person name="Kumar T.K.A."/>
            <person name="Kuo A."/>
            <person name="LaButti K."/>
            <person name="Larrondo L.F."/>
            <person name="Lindquist E."/>
            <person name="Ling A."/>
            <person name="Lombard V."/>
            <person name="Lucas S."/>
            <person name="Lundell T."/>
            <person name="Martin R."/>
            <person name="McLaughlin D.J."/>
            <person name="Morgenstern I."/>
            <person name="Morin E."/>
            <person name="Murat C."/>
            <person name="Nagy L.G."/>
            <person name="Nolan M."/>
            <person name="Ohm R.A."/>
            <person name="Patyshakuliyeva A."/>
            <person name="Rokas A."/>
            <person name="Ruiz-Duenas F.J."/>
            <person name="Sabat G."/>
            <person name="Salamov A."/>
            <person name="Samejima M."/>
            <person name="Schmutz J."/>
            <person name="Slot J.C."/>
            <person name="St John F."/>
            <person name="Stenlid J."/>
            <person name="Sun H."/>
            <person name="Sun S."/>
            <person name="Syed K."/>
            <person name="Tsang A."/>
            <person name="Wiebenga A."/>
            <person name="Young D."/>
            <person name="Pisabarro A."/>
            <person name="Eastwood D.C."/>
            <person name="Martin F."/>
            <person name="Cullen D."/>
            <person name="Grigoriev I.V."/>
            <person name="Hibbett D.S."/>
        </authorList>
    </citation>
    <scope>NUCLEOTIDE SEQUENCE [LARGE SCALE GENOMIC DNA]</scope>
    <source>
        <strain evidence="2 3">MD-104</strain>
    </source>
</reference>
<organism evidence="2 3">
    <name type="scientific">Wolfiporia cocos (strain MD-104)</name>
    <name type="common">Brown rot fungus</name>
    <dbReference type="NCBI Taxonomy" id="742152"/>
    <lineage>
        <taxon>Eukaryota</taxon>
        <taxon>Fungi</taxon>
        <taxon>Dikarya</taxon>
        <taxon>Basidiomycota</taxon>
        <taxon>Agaricomycotina</taxon>
        <taxon>Agaricomycetes</taxon>
        <taxon>Polyporales</taxon>
        <taxon>Phaeolaceae</taxon>
        <taxon>Wolfiporia</taxon>
    </lineage>
</organism>
<name>A0A2H3JV60_WOLCO</name>
<gene>
    <name evidence="2" type="ORF">WOLCODRAFT_150665</name>
</gene>
<keyword evidence="3" id="KW-1185">Reference proteome</keyword>
<proteinExistence type="predicted"/>
<accession>A0A2H3JV60</accession>
<protein>
    <submittedName>
        <fullName evidence="2">Uncharacterized protein</fullName>
    </submittedName>
</protein>
<sequence>MNGTRLSVVLGSGPGFRYLRSLRATVSSLREQPGDLEEEYTAQTRGTSQTISAQKQQIAGPLEGQRTQCKHIADERGAELADLRAKLDDARSEDGD</sequence>
<dbReference type="AlphaFoldDB" id="A0A2H3JV60"/>
<feature type="region of interest" description="Disordered" evidence="1">
    <location>
        <begin position="29"/>
        <end position="68"/>
    </location>
</feature>
<evidence type="ECO:0000313" key="3">
    <source>
        <dbReference type="Proteomes" id="UP000218811"/>
    </source>
</evidence>
<dbReference type="EMBL" id="KB468053">
    <property type="protein sequence ID" value="PCH40604.1"/>
    <property type="molecule type" value="Genomic_DNA"/>
</dbReference>
<evidence type="ECO:0000313" key="2">
    <source>
        <dbReference type="EMBL" id="PCH40604.1"/>
    </source>
</evidence>
<evidence type="ECO:0000256" key="1">
    <source>
        <dbReference type="SAM" id="MobiDB-lite"/>
    </source>
</evidence>
<feature type="compositionally biased region" description="Polar residues" evidence="1">
    <location>
        <begin position="41"/>
        <end position="57"/>
    </location>
</feature>
<dbReference type="Proteomes" id="UP000218811">
    <property type="component" value="Unassembled WGS sequence"/>
</dbReference>